<dbReference type="Proteomes" id="UP000792457">
    <property type="component" value="Unassembled WGS sequence"/>
</dbReference>
<gene>
    <name evidence="1" type="ORF">J437_LFUL018664</name>
</gene>
<reference evidence="1" key="1">
    <citation type="submission" date="2013-04" db="EMBL/GenBank/DDBJ databases">
        <authorList>
            <person name="Qu J."/>
            <person name="Murali S.C."/>
            <person name="Bandaranaike D."/>
            <person name="Bellair M."/>
            <person name="Blankenburg K."/>
            <person name="Chao H."/>
            <person name="Dinh H."/>
            <person name="Doddapaneni H."/>
            <person name="Downs B."/>
            <person name="Dugan-Rocha S."/>
            <person name="Elkadiri S."/>
            <person name="Gnanaolivu R.D."/>
            <person name="Hernandez B."/>
            <person name="Javaid M."/>
            <person name="Jayaseelan J.C."/>
            <person name="Lee S."/>
            <person name="Li M."/>
            <person name="Ming W."/>
            <person name="Munidasa M."/>
            <person name="Muniz J."/>
            <person name="Nguyen L."/>
            <person name="Ongeri F."/>
            <person name="Osuji N."/>
            <person name="Pu L.-L."/>
            <person name="Puazo M."/>
            <person name="Qu C."/>
            <person name="Quiroz J."/>
            <person name="Raj R."/>
            <person name="Weissenberger G."/>
            <person name="Xin Y."/>
            <person name="Zou X."/>
            <person name="Han Y."/>
            <person name="Richards S."/>
            <person name="Worley K."/>
            <person name="Muzny D."/>
            <person name="Gibbs R."/>
        </authorList>
    </citation>
    <scope>NUCLEOTIDE SEQUENCE</scope>
    <source>
        <strain evidence="1">Sampled in the wild</strain>
    </source>
</reference>
<name>A0A8K0KPT9_LADFU</name>
<protein>
    <recommendedName>
        <fullName evidence="3">Reverse transcriptase</fullName>
    </recommendedName>
</protein>
<reference evidence="1" key="2">
    <citation type="submission" date="2017-10" db="EMBL/GenBank/DDBJ databases">
        <title>Ladona fulva Genome sequencing and assembly.</title>
        <authorList>
            <person name="Murali S."/>
            <person name="Richards S."/>
            <person name="Bandaranaike D."/>
            <person name="Bellair M."/>
            <person name="Blankenburg K."/>
            <person name="Chao H."/>
            <person name="Dinh H."/>
            <person name="Doddapaneni H."/>
            <person name="Dugan-Rocha S."/>
            <person name="Elkadiri S."/>
            <person name="Gnanaolivu R."/>
            <person name="Hernandez B."/>
            <person name="Skinner E."/>
            <person name="Javaid M."/>
            <person name="Lee S."/>
            <person name="Li M."/>
            <person name="Ming W."/>
            <person name="Munidasa M."/>
            <person name="Muniz J."/>
            <person name="Nguyen L."/>
            <person name="Hughes D."/>
            <person name="Osuji N."/>
            <person name="Pu L.-L."/>
            <person name="Puazo M."/>
            <person name="Qu C."/>
            <person name="Quiroz J."/>
            <person name="Raj R."/>
            <person name="Weissenberger G."/>
            <person name="Xin Y."/>
            <person name="Zou X."/>
            <person name="Han Y."/>
            <person name="Worley K."/>
            <person name="Muzny D."/>
            <person name="Gibbs R."/>
        </authorList>
    </citation>
    <scope>NUCLEOTIDE SEQUENCE</scope>
    <source>
        <strain evidence="1">Sampled in the wild</strain>
    </source>
</reference>
<proteinExistence type="predicted"/>
<organism evidence="1 2">
    <name type="scientific">Ladona fulva</name>
    <name type="common">Scarce chaser dragonfly</name>
    <name type="synonym">Libellula fulva</name>
    <dbReference type="NCBI Taxonomy" id="123851"/>
    <lineage>
        <taxon>Eukaryota</taxon>
        <taxon>Metazoa</taxon>
        <taxon>Ecdysozoa</taxon>
        <taxon>Arthropoda</taxon>
        <taxon>Hexapoda</taxon>
        <taxon>Insecta</taxon>
        <taxon>Pterygota</taxon>
        <taxon>Palaeoptera</taxon>
        <taxon>Odonata</taxon>
        <taxon>Epiprocta</taxon>
        <taxon>Anisoptera</taxon>
        <taxon>Libelluloidea</taxon>
        <taxon>Libellulidae</taxon>
        <taxon>Ladona</taxon>
    </lineage>
</organism>
<evidence type="ECO:0000313" key="2">
    <source>
        <dbReference type="Proteomes" id="UP000792457"/>
    </source>
</evidence>
<comment type="caution">
    <text evidence="1">The sequence shown here is derived from an EMBL/GenBank/DDBJ whole genome shotgun (WGS) entry which is preliminary data.</text>
</comment>
<dbReference type="AlphaFoldDB" id="A0A8K0KPT9"/>
<evidence type="ECO:0008006" key="3">
    <source>
        <dbReference type="Google" id="ProtNLM"/>
    </source>
</evidence>
<dbReference type="EMBL" id="KZ309488">
    <property type="protein sequence ID" value="KAG8239027.1"/>
    <property type="molecule type" value="Genomic_DNA"/>
</dbReference>
<sequence>MLLAKPGCKVLRELTFSANNANLRPDLVVIRWEQCFIVDVTVGFEDTGSLEKAETKKREKYSVLLHEVQTMFGMRRAKVVPIVIGARGPVPRSTKNSLRDLGLDRQALFWWLLVETLKCRKYHT</sequence>
<keyword evidence="2" id="KW-1185">Reference proteome</keyword>
<accession>A0A8K0KPT9</accession>
<evidence type="ECO:0000313" key="1">
    <source>
        <dbReference type="EMBL" id="KAG8239027.1"/>
    </source>
</evidence>
<dbReference type="OrthoDB" id="7687051at2759"/>